<comment type="caution">
    <text evidence="2">The sequence shown here is derived from an EMBL/GenBank/DDBJ whole genome shotgun (WGS) entry which is preliminary data.</text>
</comment>
<sequence>MIHLLLQNQNNIYNQMINLENTIFSKLNEYSVFNMIEQQIDDPATMFYDPRLFMLPSSYQNVALLNKFKLRLQSGVSFAMQILNMIINPIYGYPQSYVQAAQYLKASILNDKTDLQNFFSVQQQFINQSLTKFSKFFDDLPQNFDEAVLSKQTFPSELGRNLFQYVYDGKKSQNYNLPFTSPVPLQKVSKDVVIVLNNFQDSESVFAALRETATVFDRIWFYKVESESTHKNIIQSIFGIEYISLQATLNNYEEISKHFANEKQIQYVKSDQINIVLQEVIEIADGSYYSILMELKTNQYSKTVKGEIVMYLFGQENFVQSSDGRQDNFTNDGNIHIFFVGFVNRVFKQQQLFHQNMDLYVEYKSQSDFLLNQLQLIVKRLNLLYVSTRDEISSVNDSIIVARSIYDSGNQYVGMLLINSFMFETFSDITMNHMDELSATTLKMRIMERQIPIMNPFYQFSQTVYFEQNNKYSLTQTIPVILNKYPQISFNDIASVKLVTIPKIINSSAGLYVERFYEYYQVQFVQKALTIHIGLSSTAITTKSRLGSMNASYCTPTQVQQIQIIQLNLINLRSQTSKSFKSTNVDCAVMDGYNCIIKEEVDLYRIAKYKIVYKPSQDFHTLCYYGIQSTKFTLNTDTDDFLRYLATIPEFGNISQLIIDHNEFTASVLSADTQQWNKIVLKYYPVLPANHNQFLYQDSCVMVIQNNIFVKSSKFTSLVGQQTSSPMLLHILYQKYAEIAHFSRHLQNLEYLLDNPVVKAIYLGHSWISGEEINIASLWEQQTFVYSQTGTNEDQKVVNRVCTEIARLYGTQYFVFSTNPDNNEIVKGEQLKSNIDGTNQKFRLSFVNGQTFLTKPLISRNKSVLGIPRVGGYLTLQLDIDNLFSDFTKNTKQFLVMDATGSVLYSQDNSDKYAFGVKQILIKFGYLVETMTNTTIQSAHRSCTRNHDFWDTAFQRSADNEFIVVVSRNTSRFNNILTEEDYNISAVYERSVVFDATSDFFSGGYITVQEFSVLNQFLVSIHDIETTDMTQEMWEIQRDKELRAFYQNIPQNISALNLVYPNLTGRDSHIPQDIVRYPFSSTVQDTSFKFEYNWIVLILCCIFLLLGIISTKLQRLTKVSHFRKQFNDVYFQHHISVTDLFNQLNILVENMLSNQIVRKIQENKPHIELTNLIKNFQSYLQLQRVNYIFTEHNFTVIEQNQIQALIEDDDQINLFKQLQYQHQELHYRSFSLVQNNPQLYQQFIMNLKNLPSWIPNTLATFQSDLELIKRVQLQFVQSKRFITINNKNMSHLATRLQTALQSRIQSRMHSKPISRQENVDDIENIPFWFRDNIIRENPSPCQIQDYEFRIFADLSTSIDQLILVSRCIE</sequence>
<dbReference type="EMBL" id="CATOUU010001031">
    <property type="protein sequence ID" value="CAI9968015.1"/>
    <property type="molecule type" value="Genomic_DNA"/>
</dbReference>
<evidence type="ECO:0000313" key="2">
    <source>
        <dbReference type="EMBL" id="CAI9968015.1"/>
    </source>
</evidence>
<reference evidence="2" key="1">
    <citation type="submission" date="2023-06" db="EMBL/GenBank/DDBJ databases">
        <authorList>
            <person name="Kurt Z."/>
        </authorList>
    </citation>
    <scope>NUCLEOTIDE SEQUENCE</scope>
</reference>
<keyword evidence="4" id="KW-1185">Reference proteome</keyword>
<protein>
    <submittedName>
        <fullName evidence="2">Uncharacterized protein</fullName>
    </submittedName>
</protein>
<keyword evidence="1" id="KW-0472">Membrane</keyword>
<accession>A0AA86RJY6</accession>
<keyword evidence="1" id="KW-1133">Transmembrane helix</keyword>
<proteinExistence type="predicted"/>
<reference evidence="3 4" key="2">
    <citation type="submission" date="2024-07" db="EMBL/GenBank/DDBJ databases">
        <authorList>
            <person name="Akdeniz Z."/>
        </authorList>
    </citation>
    <scope>NUCLEOTIDE SEQUENCE [LARGE SCALE GENOMIC DNA]</scope>
</reference>
<feature type="transmembrane region" description="Helical" evidence="1">
    <location>
        <begin position="1092"/>
        <end position="1113"/>
    </location>
</feature>
<dbReference type="Proteomes" id="UP001642409">
    <property type="component" value="Unassembled WGS sequence"/>
</dbReference>
<keyword evidence="1" id="KW-0812">Transmembrane</keyword>
<evidence type="ECO:0000256" key="1">
    <source>
        <dbReference type="SAM" id="Phobius"/>
    </source>
</evidence>
<dbReference type="EMBL" id="CAXDID020000044">
    <property type="protein sequence ID" value="CAL6001729.1"/>
    <property type="molecule type" value="Genomic_DNA"/>
</dbReference>
<organism evidence="2">
    <name type="scientific">Hexamita inflata</name>
    <dbReference type="NCBI Taxonomy" id="28002"/>
    <lineage>
        <taxon>Eukaryota</taxon>
        <taxon>Metamonada</taxon>
        <taxon>Diplomonadida</taxon>
        <taxon>Hexamitidae</taxon>
        <taxon>Hexamitinae</taxon>
        <taxon>Hexamita</taxon>
    </lineage>
</organism>
<gene>
    <name evidence="3" type="ORF">HINF_LOCUS17578</name>
    <name evidence="2" type="ORF">HINF_LOCUS55660</name>
</gene>
<evidence type="ECO:0000313" key="4">
    <source>
        <dbReference type="Proteomes" id="UP001642409"/>
    </source>
</evidence>
<evidence type="ECO:0000313" key="3">
    <source>
        <dbReference type="EMBL" id="CAL6001729.1"/>
    </source>
</evidence>
<name>A0AA86RJY6_9EUKA</name>